<keyword evidence="1" id="KW-0472">Membrane</keyword>
<dbReference type="Pfam" id="PF13115">
    <property type="entry name" value="YtkA"/>
    <property type="match status" value="1"/>
</dbReference>
<protein>
    <submittedName>
        <fullName evidence="3">Capsular biosynthesis protein</fullName>
    </submittedName>
</protein>
<keyword evidence="1" id="KW-1133">Transmembrane helix</keyword>
<organism evidence="3 4">
    <name type="scientific">Methylobacterium currus</name>
    <dbReference type="NCBI Taxonomy" id="2051553"/>
    <lineage>
        <taxon>Bacteria</taxon>
        <taxon>Pseudomonadati</taxon>
        <taxon>Pseudomonadota</taxon>
        <taxon>Alphaproteobacteria</taxon>
        <taxon>Hyphomicrobiales</taxon>
        <taxon>Methylobacteriaceae</taxon>
        <taxon>Methylobacterium</taxon>
    </lineage>
</organism>
<dbReference type="KEGG" id="mee:DA075_34570"/>
<evidence type="ECO:0000313" key="4">
    <source>
        <dbReference type="Proteomes" id="UP000244755"/>
    </source>
</evidence>
<dbReference type="EMBL" id="CP028844">
    <property type="protein sequence ID" value="AWB25924.1"/>
    <property type="molecule type" value="Genomic_DNA"/>
</dbReference>
<accession>A0A2R4WWK2</accession>
<proteinExistence type="predicted"/>
<dbReference type="InterPro" id="IPR032693">
    <property type="entry name" value="YtkA-like_dom"/>
</dbReference>
<keyword evidence="1" id="KW-0812">Transmembrane</keyword>
<dbReference type="RefSeq" id="WP_091891481.1">
    <property type="nucleotide sequence ID" value="NZ_CP028844.1"/>
</dbReference>
<gene>
    <name evidence="3" type="ORF">DA075_34570</name>
</gene>
<sequence length="187" mass="19815">MHQNTPFRDFEEFETAPGGGRARRIVGIALFATMLLAAIGLGYGLGRGTWAVPSAISDHVPAALAGWLPRRGTNSEAGAPAALKDYAFNLVGSQAKQGEATLALRLVHKPTGKPVPDAIIFAHRLDMAPAGMPTMTTELESQPATEPGLYRFKTNLTMAGDWQLSLAAKVQGEIGTVQNQLALKVVP</sequence>
<dbReference type="OrthoDB" id="7644867at2"/>
<reference evidence="3 4" key="1">
    <citation type="submission" date="2018-04" db="EMBL/GenBank/DDBJ databases">
        <title>Methylobacterium sp. PR1016A genome.</title>
        <authorList>
            <person name="Park W."/>
        </authorList>
    </citation>
    <scope>NUCLEOTIDE SEQUENCE [LARGE SCALE GENOMIC DNA]</scope>
    <source>
        <strain evidence="3 4">PR1016A</strain>
    </source>
</reference>
<feature type="transmembrane region" description="Helical" evidence="1">
    <location>
        <begin position="25"/>
        <end position="45"/>
    </location>
</feature>
<feature type="domain" description="YtkA-like" evidence="2">
    <location>
        <begin position="82"/>
        <end position="166"/>
    </location>
</feature>
<dbReference type="AlphaFoldDB" id="A0A2R4WWK2"/>
<name>A0A2R4WWK2_9HYPH</name>
<evidence type="ECO:0000313" key="3">
    <source>
        <dbReference type="EMBL" id="AWB25924.1"/>
    </source>
</evidence>
<dbReference type="Proteomes" id="UP000244755">
    <property type="component" value="Chromosome 2"/>
</dbReference>
<evidence type="ECO:0000259" key="2">
    <source>
        <dbReference type="Pfam" id="PF13115"/>
    </source>
</evidence>
<evidence type="ECO:0000256" key="1">
    <source>
        <dbReference type="SAM" id="Phobius"/>
    </source>
</evidence>
<keyword evidence="4" id="KW-1185">Reference proteome</keyword>